<dbReference type="EMBL" id="SRYB01000032">
    <property type="protein sequence ID" value="TGY77003.1"/>
    <property type="molecule type" value="Genomic_DNA"/>
</dbReference>
<keyword evidence="2" id="KW-1185">Reference proteome</keyword>
<proteinExistence type="predicted"/>
<accession>A0AC61RCC2</accession>
<gene>
    <name evidence="1" type="ORF">E5331_16510</name>
</gene>
<comment type="caution">
    <text evidence="1">The sequence shown here is derived from an EMBL/GenBank/DDBJ whole genome shotgun (WGS) entry which is preliminary data.</text>
</comment>
<sequence>MGIAQNIVEVRSEIPSGVELVAVSKFHPASAVMEAYDAGQRCFGESRVQELLQKVDVLPSDIRWHFIGHLQTNKVKMLVGKTSLIESVDSERLLKLIDSESAKAGVVTNVLLQVHVAQEETKFGFYPEELLEYFRERRFETLTSTHICGIMGMASNTDDEDRIREDFHRISEIFHQVADDSALGLRGFDKLSMGMSGDWQIAVDEGANIVRIGTRIFGARQY</sequence>
<protein>
    <submittedName>
        <fullName evidence="1">YggS family pyridoxal phosphate-dependent enzyme</fullName>
    </submittedName>
</protein>
<evidence type="ECO:0000313" key="2">
    <source>
        <dbReference type="Proteomes" id="UP000306319"/>
    </source>
</evidence>
<name>A0AC61RCC2_9BACT</name>
<evidence type="ECO:0000313" key="1">
    <source>
        <dbReference type="EMBL" id="TGY77003.1"/>
    </source>
</evidence>
<reference evidence="1" key="1">
    <citation type="submission" date="2019-04" db="EMBL/GenBank/DDBJ databases">
        <title>Microbes associate with the intestines of laboratory mice.</title>
        <authorList>
            <person name="Navarre W."/>
            <person name="Wong E."/>
            <person name="Huang K."/>
            <person name="Tropini C."/>
            <person name="Ng K."/>
            <person name="Yu B."/>
        </authorList>
    </citation>
    <scope>NUCLEOTIDE SEQUENCE</scope>
    <source>
        <strain evidence="1">NM04_E33</strain>
    </source>
</reference>
<dbReference type="Proteomes" id="UP000306319">
    <property type="component" value="Unassembled WGS sequence"/>
</dbReference>
<organism evidence="1 2">
    <name type="scientific">Lepagella muris</name>
    <dbReference type="NCBI Taxonomy" id="3032870"/>
    <lineage>
        <taxon>Bacteria</taxon>
        <taxon>Pseudomonadati</taxon>
        <taxon>Bacteroidota</taxon>
        <taxon>Bacteroidia</taxon>
        <taxon>Bacteroidales</taxon>
        <taxon>Muribaculaceae</taxon>
        <taxon>Lepagella</taxon>
    </lineage>
</organism>